<dbReference type="InterPro" id="IPR046466">
    <property type="entry name" value="Borealin_C"/>
</dbReference>
<reference evidence="12 13" key="1">
    <citation type="submission" date="2016-09" db="EMBL/GenBank/DDBJ databases">
        <title>Extensive genetic diversity and differential bi-allelic expression allows diatom success in the polar Southern Ocean.</title>
        <authorList>
            <consortium name="DOE Joint Genome Institute"/>
            <person name="Mock T."/>
            <person name="Otillar R.P."/>
            <person name="Strauss J."/>
            <person name="Dupont C."/>
            <person name="Frickenhaus S."/>
            <person name="Maumus F."/>
            <person name="Mcmullan M."/>
            <person name="Sanges R."/>
            <person name="Schmutz J."/>
            <person name="Toseland A."/>
            <person name="Valas R."/>
            <person name="Veluchamy A."/>
            <person name="Ward B.J."/>
            <person name="Allen A."/>
            <person name="Barry K."/>
            <person name="Falciatore A."/>
            <person name="Ferrante M."/>
            <person name="Fortunato A.E."/>
            <person name="Gloeckner G."/>
            <person name="Gruber A."/>
            <person name="Hipkin R."/>
            <person name="Janech M."/>
            <person name="Kroth P."/>
            <person name="Leese F."/>
            <person name="Lindquist E."/>
            <person name="Lyon B.R."/>
            <person name="Martin J."/>
            <person name="Mayer C."/>
            <person name="Parker M."/>
            <person name="Quesneville H."/>
            <person name="Raymond J."/>
            <person name="Uhlig C."/>
            <person name="Valentin K.U."/>
            <person name="Worden A.Z."/>
            <person name="Armbrust E.V."/>
            <person name="Bowler C."/>
            <person name="Green B."/>
            <person name="Moulton V."/>
            <person name="Van Oosterhout C."/>
            <person name="Grigoriev I."/>
        </authorList>
    </citation>
    <scope>NUCLEOTIDE SEQUENCE [LARGE SCALE GENOMIC DNA]</scope>
    <source>
        <strain evidence="12 13">CCMP1102</strain>
    </source>
</reference>
<dbReference type="PANTHER" id="PTHR16040:SF7">
    <property type="entry name" value="AUSTRALIN, ISOFORM A-RELATED"/>
    <property type="match status" value="1"/>
</dbReference>
<feature type="region of interest" description="Disordered" evidence="10">
    <location>
        <begin position="14"/>
        <end position="41"/>
    </location>
</feature>
<keyword evidence="13" id="KW-1185">Reference proteome</keyword>
<dbReference type="OrthoDB" id="2392550at2759"/>
<evidence type="ECO:0000313" key="13">
    <source>
        <dbReference type="Proteomes" id="UP000095751"/>
    </source>
</evidence>
<evidence type="ECO:0000256" key="8">
    <source>
        <dbReference type="ARBA" id="ARBA00023306"/>
    </source>
</evidence>
<evidence type="ECO:0000256" key="7">
    <source>
        <dbReference type="ARBA" id="ARBA00023242"/>
    </source>
</evidence>
<dbReference type="EMBL" id="KV784360">
    <property type="protein sequence ID" value="OEU14507.1"/>
    <property type="molecule type" value="Genomic_DNA"/>
</dbReference>
<evidence type="ECO:0000256" key="5">
    <source>
        <dbReference type="ARBA" id="ARBA00022618"/>
    </source>
</evidence>
<proteinExistence type="inferred from homology"/>
<dbReference type="Pfam" id="PF10512">
    <property type="entry name" value="Borealin"/>
    <property type="match status" value="1"/>
</dbReference>
<keyword evidence="7" id="KW-0539">Nucleus</keyword>
<keyword evidence="9" id="KW-0137">Centromere</keyword>
<evidence type="ECO:0000256" key="3">
    <source>
        <dbReference type="ARBA" id="ARBA00009914"/>
    </source>
</evidence>
<dbReference type="InParanoid" id="A0A1E7F8L5"/>
<dbReference type="AlphaFoldDB" id="A0A1E7F8L5"/>
<organism evidence="12 13">
    <name type="scientific">Fragilariopsis cylindrus CCMP1102</name>
    <dbReference type="NCBI Taxonomy" id="635003"/>
    <lineage>
        <taxon>Eukaryota</taxon>
        <taxon>Sar</taxon>
        <taxon>Stramenopiles</taxon>
        <taxon>Ochrophyta</taxon>
        <taxon>Bacillariophyta</taxon>
        <taxon>Bacillariophyceae</taxon>
        <taxon>Bacillariophycidae</taxon>
        <taxon>Bacillariales</taxon>
        <taxon>Bacillariaceae</taxon>
        <taxon>Fragilariopsis</taxon>
    </lineage>
</organism>
<dbReference type="InterPro" id="IPR018867">
    <property type="entry name" value="Cell_div_borealin"/>
</dbReference>
<dbReference type="GO" id="GO:0005634">
    <property type="term" value="C:nucleus"/>
    <property type="evidence" value="ECO:0007669"/>
    <property type="project" value="UniProtKB-SubCell"/>
</dbReference>
<dbReference type="KEGG" id="fcy:FRACYDRAFT_241054"/>
<dbReference type="GO" id="GO:0051301">
    <property type="term" value="P:cell division"/>
    <property type="evidence" value="ECO:0007669"/>
    <property type="project" value="UniProtKB-KW"/>
</dbReference>
<evidence type="ECO:0000256" key="4">
    <source>
        <dbReference type="ARBA" id="ARBA00022454"/>
    </source>
</evidence>
<evidence type="ECO:0000256" key="6">
    <source>
        <dbReference type="ARBA" id="ARBA00022776"/>
    </source>
</evidence>
<keyword evidence="5" id="KW-0132">Cell division</keyword>
<feature type="compositionally biased region" description="Low complexity" evidence="10">
    <location>
        <begin position="153"/>
        <end position="172"/>
    </location>
</feature>
<evidence type="ECO:0000313" key="12">
    <source>
        <dbReference type="EMBL" id="OEU14507.1"/>
    </source>
</evidence>
<evidence type="ECO:0000256" key="1">
    <source>
        <dbReference type="ARBA" id="ARBA00004123"/>
    </source>
</evidence>
<comment type="similarity">
    <text evidence="3">Belongs to the borealin family.</text>
</comment>
<keyword evidence="6" id="KW-0498">Mitosis</keyword>
<keyword evidence="4" id="KW-0158">Chromosome</keyword>
<sequence length="302" mass="32296">MGSNWRTATKRQILGNFTSSKSGGEQSSSSMASSTSRRMDGSNADHIRSMIAGLQEKHDQMIAFLKSDLEDCKLEQEEVLSTGFIKLPKSVRNMSIKDFNQQHSCDLLSLLKSKDGVVLSGTAAAAAVVSNNNHNNNNKDYLAGQVDAAAHAAGVGNNDSNSNSNSNNNYNSKDAAKKKRCFETPAPRMRGAHAPRTILRTARRGEGLYSHNGSPLAATEPGTVIATVCKKRRGNNNNESAAAAANAGTTANVEIDIGEGQYISLNDPNGVRQLDAQMKQTAASQLKVLQDQMASLMAQLNQ</sequence>
<evidence type="ECO:0000256" key="2">
    <source>
        <dbReference type="ARBA" id="ARBA00004584"/>
    </source>
</evidence>
<accession>A0A1E7F8L5</accession>
<feature type="region of interest" description="Disordered" evidence="10">
    <location>
        <begin position="153"/>
        <end position="177"/>
    </location>
</feature>
<evidence type="ECO:0000259" key="11">
    <source>
        <dbReference type="Pfam" id="PF10512"/>
    </source>
</evidence>
<dbReference type="Proteomes" id="UP000095751">
    <property type="component" value="Unassembled WGS sequence"/>
</dbReference>
<dbReference type="PANTHER" id="PTHR16040">
    <property type="entry name" value="AUSTRALIN, ISOFORM A-RELATED"/>
    <property type="match status" value="1"/>
</dbReference>
<evidence type="ECO:0000256" key="9">
    <source>
        <dbReference type="ARBA" id="ARBA00023328"/>
    </source>
</evidence>
<comment type="subcellular location">
    <subcellularLocation>
        <location evidence="2">Chromosome</location>
        <location evidence="2">Centromere</location>
    </subcellularLocation>
    <subcellularLocation>
        <location evidence="1">Nucleus</location>
    </subcellularLocation>
</comment>
<name>A0A1E7F8L5_9STRA</name>
<keyword evidence="8" id="KW-0131">Cell cycle</keyword>
<gene>
    <name evidence="12" type="ORF">FRACYDRAFT_241054</name>
</gene>
<dbReference type="GO" id="GO:0000775">
    <property type="term" value="C:chromosome, centromeric region"/>
    <property type="evidence" value="ECO:0007669"/>
    <property type="project" value="UniProtKB-SubCell"/>
</dbReference>
<feature type="compositionally biased region" description="Low complexity" evidence="10">
    <location>
        <begin position="19"/>
        <end position="36"/>
    </location>
</feature>
<protein>
    <recommendedName>
        <fullName evidence="11">Borealin C-terminal domain-containing protein</fullName>
    </recommendedName>
</protein>
<feature type="domain" description="Borealin C-terminal" evidence="11">
    <location>
        <begin position="180"/>
        <end position="219"/>
    </location>
</feature>
<evidence type="ECO:0000256" key="10">
    <source>
        <dbReference type="SAM" id="MobiDB-lite"/>
    </source>
</evidence>